<accession>A0A3S4ZUM5</accession>
<gene>
    <name evidence="4" type="ORF">PXEA_LOCUS13689</name>
</gene>
<sequence length="97" mass="10595">MLSAFFLIRPGLVGVVYALGGYDGSSHLNLVEAYNVAARRWFSLPPMHYRRSALGAVVLDGRIYVSGGYDGKSSLRTCEAYDPDQNRSVITCTGISF</sequence>
<evidence type="ECO:0008006" key="6">
    <source>
        <dbReference type="Google" id="ProtNLM"/>
    </source>
</evidence>
<dbReference type="Pfam" id="PF01344">
    <property type="entry name" value="Kelch_1"/>
    <property type="match status" value="2"/>
</dbReference>
<organism evidence="4 5">
    <name type="scientific">Protopolystoma xenopodis</name>
    <dbReference type="NCBI Taxonomy" id="117903"/>
    <lineage>
        <taxon>Eukaryota</taxon>
        <taxon>Metazoa</taxon>
        <taxon>Spiralia</taxon>
        <taxon>Lophotrochozoa</taxon>
        <taxon>Platyhelminthes</taxon>
        <taxon>Monogenea</taxon>
        <taxon>Polyopisthocotylea</taxon>
        <taxon>Polystomatidea</taxon>
        <taxon>Polystomatidae</taxon>
        <taxon>Protopolystoma</taxon>
    </lineage>
</organism>
<evidence type="ECO:0000313" key="5">
    <source>
        <dbReference type="Proteomes" id="UP000784294"/>
    </source>
</evidence>
<evidence type="ECO:0000256" key="1">
    <source>
        <dbReference type="ARBA" id="ARBA00022441"/>
    </source>
</evidence>
<dbReference type="Gene3D" id="2.120.10.80">
    <property type="entry name" value="Kelch-type beta propeller"/>
    <property type="match status" value="1"/>
</dbReference>
<dbReference type="OrthoDB" id="45365at2759"/>
<dbReference type="SMART" id="SM00612">
    <property type="entry name" value="Kelch"/>
    <property type="match status" value="2"/>
</dbReference>
<proteinExistence type="predicted"/>
<evidence type="ECO:0000256" key="2">
    <source>
        <dbReference type="ARBA" id="ARBA00022737"/>
    </source>
</evidence>
<feature type="signal peptide" evidence="3">
    <location>
        <begin position="1"/>
        <end position="18"/>
    </location>
</feature>
<evidence type="ECO:0000313" key="4">
    <source>
        <dbReference type="EMBL" id="VEL20249.1"/>
    </source>
</evidence>
<dbReference type="InterPro" id="IPR006652">
    <property type="entry name" value="Kelch_1"/>
</dbReference>
<dbReference type="AlphaFoldDB" id="A0A3S4ZUM5"/>
<keyword evidence="1" id="KW-0880">Kelch repeat</keyword>
<comment type="caution">
    <text evidence="4">The sequence shown here is derived from an EMBL/GenBank/DDBJ whole genome shotgun (WGS) entry which is preliminary data.</text>
</comment>
<dbReference type="InterPro" id="IPR015915">
    <property type="entry name" value="Kelch-typ_b-propeller"/>
</dbReference>
<evidence type="ECO:0000256" key="3">
    <source>
        <dbReference type="SAM" id="SignalP"/>
    </source>
</evidence>
<keyword evidence="2" id="KW-0677">Repeat</keyword>
<keyword evidence="5" id="KW-1185">Reference proteome</keyword>
<dbReference type="Proteomes" id="UP000784294">
    <property type="component" value="Unassembled WGS sequence"/>
</dbReference>
<reference evidence="4" key="1">
    <citation type="submission" date="2018-11" db="EMBL/GenBank/DDBJ databases">
        <authorList>
            <consortium name="Pathogen Informatics"/>
        </authorList>
    </citation>
    <scope>NUCLEOTIDE SEQUENCE</scope>
</reference>
<dbReference type="SUPFAM" id="SSF117281">
    <property type="entry name" value="Kelch motif"/>
    <property type="match status" value="1"/>
</dbReference>
<dbReference type="PANTHER" id="PTHR46344">
    <property type="entry name" value="OS02G0202900 PROTEIN"/>
    <property type="match status" value="1"/>
</dbReference>
<name>A0A3S4ZUM5_9PLAT</name>
<dbReference type="EMBL" id="CAAALY010045482">
    <property type="protein sequence ID" value="VEL20249.1"/>
    <property type="molecule type" value="Genomic_DNA"/>
</dbReference>
<feature type="chain" id="PRO_5018534030" description="Kelch repeat protein" evidence="3">
    <location>
        <begin position="19"/>
        <end position="97"/>
    </location>
</feature>
<dbReference type="PANTHER" id="PTHR46344:SF27">
    <property type="entry name" value="KELCH REPEAT SUPERFAMILY PROTEIN"/>
    <property type="match status" value="1"/>
</dbReference>
<protein>
    <recommendedName>
        <fullName evidence="6">Kelch repeat protein</fullName>
    </recommendedName>
</protein>
<keyword evidence="3" id="KW-0732">Signal</keyword>